<protein>
    <submittedName>
        <fullName evidence="2">Uncharacterized protein</fullName>
    </submittedName>
</protein>
<name>A0A915AS22_PARUN</name>
<evidence type="ECO:0000313" key="1">
    <source>
        <dbReference type="Proteomes" id="UP000887569"/>
    </source>
</evidence>
<dbReference type="AlphaFoldDB" id="A0A915AS22"/>
<evidence type="ECO:0000313" key="2">
    <source>
        <dbReference type="WBParaSite" id="PgR014X_g052_t01"/>
    </source>
</evidence>
<dbReference type="Proteomes" id="UP000887569">
    <property type="component" value="Unplaced"/>
</dbReference>
<accession>A0A915AS22</accession>
<dbReference type="WBParaSite" id="PgR014X_g052_t01">
    <property type="protein sequence ID" value="PgR014X_g052_t01"/>
    <property type="gene ID" value="PgR014X_g052"/>
</dbReference>
<sequence length="303" mass="33840">MSTAKGLEEMRADLMVAEEQLRAKCALLEEAMSVIANIPPHPANNDFIPNVLGVRVKCAKDIHTNVSCRFDSANLFDDWICVAISVHNESSLRCVVNCTFVCESQYTPMVESSTAIFDSLMVTDSVPGKSVRRVVSAFPSGVSIEGRVQLMIECKEVQDTDHCNLHPCLLTALPSDCKLEVSLFSFFVPEDIRATNVGNILNFSIDEAEWLYQCLYVTHFSRHVDLMPSQALAALRRLGTFIDVDFGDWQLSVGEVGTRWQGISFYCSLSHLASLPSGCRIFTRREEDLMRLVRKLCAENDQS</sequence>
<proteinExistence type="predicted"/>
<keyword evidence="1" id="KW-1185">Reference proteome</keyword>
<reference evidence="2" key="1">
    <citation type="submission" date="2022-11" db="UniProtKB">
        <authorList>
            <consortium name="WormBaseParasite"/>
        </authorList>
    </citation>
    <scope>IDENTIFICATION</scope>
</reference>
<organism evidence="1 2">
    <name type="scientific">Parascaris univalens</name>
    <name type="common">Nematode worm</name>
    <dbReference type="NCBI Taxonomy" id="6257"/>
    <lineage>
        <taxon>Eukaryota</taxon>
        <taxon>Metazoa</taxon>
        <taxon>Ecdysozoa</taxon>
        <taxon>Nematoda</taxon>
        <taxon>Chromadorea</taxon>
        <taxon>Rhabditida</taxon>
        <taxon>Spirurina</taxon>
        <taxon>Ascaridomorpha</taxon>
        <taxon>Ascaridoidea</taxon>
        <taxon>Ascarididae</taxon>
        <taxon>Parascaris</taxon>
    </lineage>
</organism>